<keyword evidence="7 10" id="KW-0573">Peptidoglycan synthesis</keyword>
<dbReference type="InterPro" id="IPR051046">
    <property type="entry name" value="MurCDEF_CellWall_CoF430Synth"/>
</dbReference>
<dbReference type="InterPro" id="IPR035911">
    <property type="entry name" value="MurE/MurF_N"/>
</dbReference>
<keyword evidence="8 10" id="KW-0131">Cell cycle</keyword>
<keyword evidence="2 10" id="KW-0436">Ligase</keyword>
<dbReference type="Pfam" id="PF02875">
    <property type="entry name" value="Mur_ligase_C"/>
    <property type="match status" value="1"/>
</dbReference>
<dbReference type="RefSeq" id="WP_088003969.1">
    <property type="nucleotide sequence ID" value="NZ_BMHB01000006.1"/>
</dbReference>
<evidence type="ECO:0000256" key="2">
    <source>
        <dbReference type="ARBA" id="ARBA00022598"/>
    </source>
</evidence>
<organism evidence="15 16">
    <name type="scientific">Gottfriedia solisilvae</name>
    <dbReference type="NCBI Taxonomy" id="1516104"/>
    <lineage>
        <taxon>Bacteria</taxon>
        <taxon>Bacillati</taxon>
        <taxon>Bacillota</taxon>
        <taxon>Bacilli</taxon>
        <taxon>Bacillales</taxon>
        <taxon>Bacillaceae</taxon>
        <taxon>Gottfriedia</taxon>
    </lineage>
</organism>
<keyword evidence="16" id="KW-1185">Reference proteome</keyword>
<evidence type="ECO:0000256" key="4">
    <source>
        <dbReference type="ARBA" id="ARBA00022741"/>
    </source>
</evidence>
<dbReference type="InterPro" id="IPR036615">
    <property type="entry name" value="Mur_ligase_C_dom_sf"/>
</dbReference>
<dbReference type="GO" id="GO:0009252">
    <property type="term" value="P:peptidoglycan biosynthetic process"/>
    <property type="evidence" value="ECO:0007669"/>
    <property type="project" value="UniProtKB-UniRule"/>
</dbReference>
<keyword evidence="4 10" id="KW-0547">Nucleotide-binding</keyword>
<proteinExistence type="inferred from homology"/>
<dbReference type="InterPro" id="IPR036565">
    <property type="entry name" value="Mur-like_cat_sf"/>
</dbReference>
<dbReference type="PANTHER" id="PTHR43024">
    <property type="entry name" value="UDP-N-ACETYLMURAMOYL-TRIPEPTIDE--D-ALANYL-D-ALANINE LIGASE"/>
    <property type="match status" value="1"/>
</dbReference>
<evidence type="ECO:0000256" key="8">
    <source>
        <dbReference type="ARBA" id="ARBA00023306"/>
    </source>
</evidence>
<evidence type="ECO:0000259" key="14">
    <source>
        <dbReference type="Pfam" id="PF08245"/>
    </source>
</evidence>
<comment type="subcellular location">
    <subcellularLocation>
        <location evidence="10 11">Cytoplasm</location>
    </subcellularLocation>
</comment>
<dbReference type="Gene3D" id="3.90.190.20">
    <property type="entry name" value="Mur ligase, C-terminal domain"/>
    <property type="match status" value="1"/>
</dbReference>
<keyword evidence="3 10" id="KW-0132">Cell division</keyword>
<evidence type="ECO:0000256" key="6">
    <source>
        <dbReference type="ARBA" id="ARBA00022960"/>
    </source>
</evidence>
<dbReference type="Pfam" id="PF08245">
    <property type="entry name" value="Mur_ligase_M"/>
    <property type="match status" value="1"/>
</dbReference>
<comment type="catalytic activity">
    <reaction evidence="10 11">
        <text>D-alanyl-D-alanine + UDP-N-acetyl-alpha-D-muramoyl-L-alanyl-gamma-D-glutamyl-meso-2,6-diaminopimelate + ATP = UDP-N-acetyl-alpha-D-muramoyl-L-alanyl-gamma-D-glutamyl-meso-2,6-diaminopimeloyl-D-alanyl-D-alanine + ADP + phosphate + H(+)</text>
        <dbReference type="Rhea" id="RHEA:28374"/>
        <dbReference type="ChEBI" id="CHEBI:15378"/>
        <dbReference type="ChEBI" id="CHEBI:30616"/>
        <dbReference type="ChEBI" id="CHEBI:43474"/>
        <dbReference type="ChEBI" id="CHEBI:57822"/>
        <dbReference type="ChEBI" id="CHEBI:61386"/>
        <dbReference type="ChEBI" id="CHEBI:83905"/>
        <dbReference type="ChEBI" id="CHEBI:456216"/>
        <dbReference type="EC" id="6.3.2.10"/>
    </reaction>
</comment>
<evidence type="ECO:0000259" key="13">
    <source>
        <dbReference type="Pfam" id="PF02875"/>
    </source>
</evidence>
<dbReference type="Gene3D" id="3.40.1190.10">
    <property type="entry name" value="Mur-like, catalytic domain"/>
    <property type="match status" value="1"/>
</dbReference>
<dbReference type="InterPro" id="IPR013221">
    <property type="entry name" value="Mur_ligase_cen"/>
</dbReference>
<evidence type="ECO:0000313" key="16">
    <source>
        <dbReference type="Proteomes" id="UP000626244"/>
    </source>
</evidence>
<feature type="domain" description="Mur ligase C-terminal" evidence="13">
    <location>
        <begin position="319"/>
        <end position="445"/>
    </location>
</feature>
<dbReference type="GO" id="GO:0005524">
    <property type="term" value="F:ATP binding"/>
    <property type="evidence" value="ECO:0007669"/>
    <property type="project" value="UniProtKB-UniRule"/>
</dbReference>
<accession>A0A8J3F313</accession>
<dbReference type="Gene3D" id="3.40.1390.10">
    <property type="entry name" value="MurE/MurF, N-terminal domain"/>
    <property type="match status" value="1"/>
</dbReference>
<dbReference type="InterPro" id="IPR005863">
    <property type="entry name" value="UDP-N-AcMur_synth"/>
</dbReference>
<reference evidence="16" key="1">
    <citation type="journal article" date="2019" name="Int. J. Syst. Evol. Microbiol.">
        <title>The Global Catalogue of Microorganisms (GCM) 10K type strain sequencing project: providing services to taxonomists for standard genome sequencing and annotation.</title>
        <authorList>
            <consortium name="The Broad Institute Genomics Platform"/>
            <consortium name="The Broad Institute Genome Sequencing Center for Infectious Disease"/>
            <person name="Wu L."/>
            <person name="Ma J."/>
        </authorList>
    </citation>
    <scope>NUCLEOTIDE SEQUENCE [LARGE SCALE GENOMIC DNA]</scope>
    <source>
        <strain evidence="16">CGMCC 1.14993</strain>
    </source>
</reference>
<dbReference type="GO" id="GO:0071555">
    <property type="term" value="P:cell wall organization"/>
    <property type="evidence" value="ECO:0007669"/>
    <property type="project" value="UniProtKB-KW"/>
</dbReference>
<keyword evidence="5 10" id="KW-0067">ATP-binding</keyword>
<dbReference type="SUPFAM" id="SSF63418">
    <property type="entry name" value="MurE/MurF N-terminal domain"/>
    <property type="match status" value="1"/>
</dbReference>
<dbReference type="UniPathway" id="UPA00219"/>
<dbReference type="PANTHER" id="PTHR43024:SF1">
    <property type="entry name" value="UDP-N-ACETYLMURAMOYL-TRIPEPTIDE--D-ALANYL-D-ALANINE LIGASE"/>
    <property type="match status" value="1"/>
</dbReference>
<feature type="domain" description="Mur ligase central" evidence="14">
    <location>
        <begin position="110"/>
        <end position="297"/>
    </location>
</feature>
<evidence type="ECO:0000256" key="3">
    <source>
        <dbReference type="ARBA" id="ARBA00022618"/>
    </source>
</evidence>
<protein>
    <recommendedName>
        <fullName evidence="10 11">UDP-N-acetylmuramoyl-tripeptide--D-alanyl-D-alanine ligase</fullName>
        <ecNumber evidence="10 11">6.3.2.10</ecNumber>
    </recommendedName>
    <alternativeName>
        <fullName evidence="10">D-alanyl-D-alanine-adding enzyme</fullName>
    </alternativeName>
</protein>
<dbReference type="EC" id="6.3.2.10" evidence="10 11"/>
<evidence type="ECO:0000256" key="10">
    <source>
        <dbReference type="HAMAP-Rule" id="MF_02019"/>
    </source>
</evidence>
<dbReference type="InterPro" id="IPR000713">
    <property type="entry name" value="Mur_ligase_N"/>
</dbReference>
<dbReference type="GO" id="GO:0008360">
    <property type="term" value="P:regulation of cell shape"/>
    <property type="evidence" value="ECO:0007669"/>
    <property type="project" value="UniProtKB-KW"/>
</dbReference>
<dbReference type="GO" id="GO:0047480">
    <property type="term" value="F:UDP-N-acetylmuramoyl-tripeptide-D-alanyl-D-alanine ligase activity"/>
    <property type="evidence" value="ECO:0007669"/>
    <property type="project" value="UniProtKB-UniRule"/>
</dbReference>
<feature type="binding site" evidence="10">
    <location>
        <begin position="112"/>
        <end position="118"/>
    </location>
    <ligand>
        <name>ATP</name>
        <dbReference type="ChEBI" id="CHEBI:30616"/>
    </ligand>
</feature>
<comment type="function">
    <text evidence="10 11">Involved in cell wall formation. Catalyzes the final step in the synthesis of UDP-N-acetylmuramoyl-pentapeptide, the precursor of murein.</text>
</comment>
<evidence type="ECO:0000256" key="5">
    <source>
        <dbReference type="ARBA" id="ARBA00022840"/>
    </source>
</evidence>
<comment type="pathway">
    <text evidence="10 11">Cell wall biogenesis; peptidoglycan biosynthesis.</text>
</comment>
<evidence type="ECO:0000259" key="12">
    <source>
        <dbReference type="Pfam" id="PF01225"/>
    </source>
</evidence>
<dbReference type="GO" id="GO:0051301">
    <property type="term" value="P:cell division"/>
    <property type="evidence" value="ECO:0007669"/>
    <property type="project" value="UniProtKB-KW"/>
</dbReference>
<dbReference type="SUPFAM" id="SSF53244">
    <property type="entry name" value="MurD-like peptide ligases, peptide-binding domain"/>
    <property type="match status" value="1"/>
</dbReference>
<dbReference type="OrthoDB" id="9801978at2"/>
<evidence type="ECO:0000256" key="9">
    <source>
        <dbReference type="ARBA" id="ARBA00023316"/>
    </source>
</evidence>
<dbReference type="InterPro" id="IPR004101">
    <property type="entry name" value="Mur_ligase_C"/>
</dbReference>
<keyword evidence="6 10" id="KW-0133">Cell shape</keyword>
<feature type="domain" description="Mur ligase N-terminal catalytic" evidence="12">
    <location>
        <begin position="26"/>
        <end position="99"/>
    </location>
</feature>
<evidence type="ECO:0000256" key="7">
    <source>
        <dbReference type="ARBA" id="ARBA00022984"/>
    </source>
</evidence>
<dbReference type="GO" id="GO:0005737">
    <property type="term" value="C:cytoplasm"/>
    <property type="evidence" value="ECO:0007669"/>
    <property type="project" value="UniProtKB-SubCell"/>
</dbReference>
<keyword evidence="1 10" id="KW-0963">Cytoplasm</keyword>
<sequence>MAIVRTLSQIVKMIPGSQLVGNDLSINGVSTDSRGDLNGKLFIPIIGERFDAHEFLPQAIENGASAILCSKKYTIAPTNTSVILVDDTLEALQALAKSYLKEWNGKIVGITGSNGKTSTKDILTSILSAKYKVHKTQGNFNNHIGLPLTVLSMDEDTEVAVLEMGMSDFGEIEFLSKLAEPDAAIITNIGESHMQELGSRAGIAKAKLEIASGLSKEGLLVINGDEPLLLDGTKDKQPSYTIETFGFNEQNDFYPTFIEMNESGSEFDINKTNNVRFKLSVLGKHNISNTLAAIAVARKFSLTWEEILLGMQNLEMTKMRMELLKTKNGLTIINDAYNASVTSMKAALLFAAELTGYKRKFVIFGDMLELGDQEIAFHEEIGEEVVRLQFNYLYTYGSLSKFAAVSAFEQMDSSNVKSFDDKNNLIDILKQEVKPGDLVLVKASRGMKLEEVVNALLETNE</sequence>
<evidence type="ECO:0000256" key="1">
    <source>
        <dbReference type="ARBA" id="ARBA00022490"/>
    </source>
</evidence>
<dbReference type="Pfam" id="PF01225">
    <property type="entry name" value="Mur_ligase"/>
    <property type="match status" value="1"/>
</dbReference>
<name>A0A8J3F313_9BACI</name>
<dbReference type="NCBIfam" id="TIGR01143">
    <property type="entry name" value="murF"/>
    <property type="match status" value="1"/>
</dbReference>
<dbReference type="EMBL" id="BMHB01000006">
    <property type="protein sequence ID" value="GGI18316.1"/>
    <property type="molecule type" value="Genomic_DNA"/>
</dbReference>
<gene>
    <name evidence="10 15" type="primary">murF</name>
    <name evidence="15" type="ORF">GCM10007380_42310</name>
</gene>
<keyword evidence="9 10" id="KW-0961">Cell wall biogenesis/degradation</keyword>
<dbReference type="Proteomes" id="UP000626244">
    <property type="component" value="Unassembled WGS sequence"/>
</dbReference>
<comment type="similarity">
    <text evidence="10">Belongs to the MurCDEF family. MurF subfamily.</text>
</comment>
<dbReference type="HAMAP" id="MF_02019">
    <property type="entry name" value="MurF"/>
    <property type="match status" value="1"/>
</dbReference>
<dbReference type="AlphaFoldDB" id="A0A8J3F313"/>
<dbReference type="SUPFAM" id="SSF53623">
    <property type="entry name" value="MurD-like peptide ligases, catalytic domain"/>
    <property type="match status" value="1"/>
</dbReference>
<evidence type="ECO:0000256" key="11">
    <source>
        <dbReference type="RuleBase" id="RU004136"/>
    </source>
</evidence>
<evidence type="ECO:0000313" key="15">
    <source>
        <dbReference type="EMBL" id="GGI18316.1"/>
    </source>
</evidence>
<comment type="caution">
    <text evidence="15">The sequence shown here is derived from an EMBL/GenBank/DDBJ whole genome shotgun (WGS) entry which is preliminary data.</text>
</comment>